<dbReference type="PROSITE" id="PS50928">
    <property type="entry name" value="ABC_TM1"/>
    <property type="match status" value="1"/>
</dbReference>
<dbReference type="PANTHER" id="PTHR30406">
    <property type="entry name" value="SULFATE TRANSPORT SYSTEM PERMEASE PROTEIN"/>
    <property type="match status" value="1"/>
</dbReference>
<feature type="transmembrane region" description="Helical" evidence="7">
    <location>
        <begin position="7"/>
        <end position="25"/>
    </location>
</feature>
<evidence type="ECO:0000256" key="1">
    <source>
        <dbReference type="ARBA" id="ARBA00004141"/>
    </source>
</evidence>
<keyword evidence="3 7" id="KW-0812">Transmembrane</keyword>
<keyword evidence="2" id="KW-0813">Transport</keyword>
<dbReference type="InterPro" id="IPR005667">
    <property type="entry name" value="Sulph_transpt2"/>
</dbReference>
<evidence type="ECO:0000256" key="6">
    <source>
        <dbReference type="ARBA" id="ARBA00023136"/>
    </source>
</evidence>
<dbReference type="InterPro" id="IPR035906">
    <property type="entry name" value="MetI-like_sf"/>
</dbReference>
<dbReference type="InterPro" id="IPR000515">
    <property type="entry name" value="MetI-like"/>
</dbReference>
<dbReference type="GO" id="GO:0015419">
    <property type="term" value="F:ABC-type sulfate transporter activity"/>
    <property type="evidence" value="ECO:0007669"/>
    <property type="project" value="InterPro"/>
</dbReference>
<keyword evidence="5" id="KW-0764">Sulfate transport</keyword>
<accession>X1MQF6</accession>
<evidence type="ECO:0000313" key="9">
    <source>
        <dbReference type="EMBL" id="GAI20276.1"/>
    </source>
</evidence>
<protein>
    <recommendedName>
        <fullName evidence="8">ABC transmembrane type-1 domain-containing protein</fullName>
    </recommendedName>
</protein>
<feature type="domain" description="ABC transmembrane type-1" evidence="8">
    <location>
        <begin position="49"/>
        <end position="122"/>
    </location>
</feature>
<organism evidence="9">
    <name type="scientific">marine sediment metagenome</name>
    <dbReference type="NCBI Taxonomy" id="412755"/>
    <lineage>
        <taxon>unclassified sequences</taxon>
        <taxon>metagenomes</taxon>
        <taxon>ecological metagenomes</taxon>
    </lineage>
</organism>
<proteinExistence type="predicted"/>
<evidence type="ECO:0000256" key="2">
    <source>
        <dbReference type="ARBA" id="ARBA00022448"/>
    </source>
</evidence>
<dbReference type="CDD" id="cd06261">
    <property type="entry name" value="TM_PBP2"/>
    <property type="match status" value="1"/>
</dbReference>
<dbReference type="PANTHER" id="PTHR30406:SF8">
    <property type="entry name" value="SULFATE TRANSPORT SYSTEM PERMEASE PROTEIN CYST"/>
    <property type="match status" value="1"/>
</dbReference>
<sequence length="122" mass="13109">KPDTMSIVFIVLSAVILLFIFVPPLKTIFSSSPGTLWNTLLEEDVYSSILLTISAALIATLIGLFLGVPLAYLLARHQFRGKRFLEAIIDVPIVIPHSAAGVALLFVFGSNFLAGKVSGYCG</sequence>
<keyword evidence="4 7" id="KW-1133">Transmembrane helix</keyword>
<evidence type="ECO:0000256" key="4">
    <source>
        <dbReference type="ARBA" id="ARBA00022989"/>
    </source>
</evidence>
<comment type="subcellular location">
    <subcellularLocation>
        <location evidence="1">Membrane</location>
        <topology evidence="1">Multi-pass membrane protein</topology>
    </subcellularLocation>
</comment>
<evidence type="ECO:0000256" key="5">
    <source>
        <dbReference type="ARBA" id="ARBA00023032"/>
    </source>
</evidence>
<dbReference type="EMBL" id="BARV01018485">
    <property type="protein sequence ID" value="GAI20276.1"/>
    <property type="molecule type" value="Genomic_DNA"/>
</dbReference>
<comment type="caution">
    <text evidence="9">The sequence shown here is derived from an EMBL/GenBank/DDBJ whole genome shotgun (WGS) entry which is preliminary data.</text>
</comment>
<feature type="transmembrane region" description="Helical" evidence="7">
    <location>
        <begin position="45"/>
        <end position="75"/>
    </location>
</feature>
<dbReference type="GO" id="GO:0005886">
    <property type="term" value="C:plasma membrane"/>
    <property type="evidence" value="ECO:0007669"/>
    <property type="project" value="TreeGrafter"/>
</dbReference>
<dbReference type="AlphaFoldDB" id="X1MQF6"/>
<evidence type="ECO:0000256" key="3">
    <source>
        <dbReference type="ARBA" id="ARBA00022692"/>
    </source>
</evidence>
<gene>
    <name evidence="9" type="ORF">S06H3_31252</name>
</gene>
<reference evidence="9" key="1">
    <citation type="journal article" date="2014" name="Front. Microbiol.">
        <title>High frequency of phylogenetically diverse reductive dehalogenase-homologous genes in deep subseafloor sedimentary metagenomes.</title>
        <authorList>
            <person name="Kawai M."/>
            <person name="Futagami T."/>
            <person name="Toyoda A."/>
            <person name="Takaki Y."/>
            <person name="Nishi S."/>
            <person name="Hori S."/>
            <person name="Arai W."/>
            <person name="Tsubouchi T."/>
            <person name="Morono Y."/>
            <person name="Uchiyama I."/>
            <person name="Ito T."/>
            <person name="Fujiyama A."/>
            <person name="Inagaki F."/>
            <person name="Takami H."/>
        </authorList>
    </citation>
    <scope>NUCLEOTIDE SEQUENCE</scope>
    <source>
        <strain evidence="9">Expedition CK06-06</strain>
    </source>
</reference>
<dbReference type="Gene3D" id="1.10.3720.10">
    <property type="entry name" value="MetI-like"/>
    <property type="match status" value="1"/>
</dbReference>
<dbReference type="SUPFAM" id="SSF161098">
    <property type="entry name" value="MetI-like"/>
    <property type="match status" value="1"/>
</dbReference>
<keyword evidence="6 7" id="KW-0472">Membrane</keyword>
<evidence type="ECO:0000259" key="8">
    <source>
        <dbReference type="PROSITE" id="PS50928"/>
    </source>
</evidence>
<feature type="non-terminal residue" evidence="9">
    <location>
        <position position="1"/>
    </location>
</feature>
<name>X1MQF6_9ZZZZ</name>
<evidence type="ECO:0000256" key="7">
    <source>
        <dbReference type="SAM" id="Phobius"/>
    </source>
</evidence>
<feature type="transmembrane region" description="Helical" evidence="7">
    <location>
        <begin position="87"/>
        <end position="108"/>
    </location>
</feature>